<sequence length="114" mass="13011">MWPVKYLGQDPQRMLAPRRHLFCGLQNHWVRPNEVVANPSVKVRMGVPWIVLAIGRYDDISLTLTALIKLQPVFRELIICSELTFQLAVNFKTADNILLNGLPHTPANHEYLPA</sequence>
<gene>
    <name evidence="1" type="ORF">BLA39750_00984</name>
</gene>
<accession>A0A6P2V2T2</accession>
<dbReference type="EMBL" id="CABVQN010000003">
    <property type="protein sequence ID" value="VWC77564.1"/>
    <property type="molecule type" value="Genomic_DNA"/>
</dbReference>
<protein>
    <submittedName>
        <fullName evidence="1">Uncharacterized protein</fullName>
    </submittedName>
</protein>
<evidence type="ECO:0000313" key="1">
    <source>
        <dbReference type="EMBL" id="VWC77564.1"/>
    </source>
</evidence>
<name>A0A6P2V2T2_BURL3</name>
<organism evidence="1 2">
    <name type="scientific">Burkholderia lata (strain ATCC 17760 / DSM 23089 / LMG 22485 / NCIMB 9086 / R18194 / 383)</name>
    <dbReference type="NCBI Taxonomy" id="482957"/>
    <lineage>
        <taxon>Bacteria</taxon>
        <taxon>Pseudomonadati</taxon>
        <taxon>Pseudomonadota</taxon>
        <taxon>Betaproteobacteria</taxon>
        <taxon>Burkholderiales</taxon>
        <taxon>Burkholderiaceae</taxon>
        <taxon>Burkholderia</taxon>
        <taxon>Burkholderia cepacia complex</taxon>
    </lineage>
</organism>
<reference evidence="1 2" key="1">
    <citation type="submission" date="2019-09" db="EMBL/GenBank/DDBJ databases">
        <authorList>
            <person name="Depoorter E."/>
        </authorList>
    </citation>
    <scope>NUCLEOTIDE SEQUENCE [LARGE SCALE GENOMIC DNA]</scope>
    <source>
        <strain evidence="1">R-39750</strain>
    </source>
</reference>
<evidence type="ECO:0000313" key="2">
    <source>
        <dbReference type="Proteomes" id="UP000494110"/>
    </source>
</evidence>
<dbReference type="AlphaFoldDB" id="A0A6P2V2T2"/>
<dbReference type="Proteomes" id="UP000494110">
    <property type="component" value="Unassembled WGS sequence"/>
</dbReference>
<proteinExistence type="predicted"/>